<evidence type="ECO:0000313" key="5">
    <source>
        <dbReference type="Proteomes" id="UP000825886"/>
    </source>
</evidence>
<evidence type="ECO:0000313" key="4">
    <source>
        <dbReference type="EMBL" id="QZN94979.1"/>
    </source>
</evidence>
<dbReference type="RefSeq" id="WP_222158088.1">
    <property type="nucleotide sequence ID" value="NZ_CP081864.1"/>
</dbReference>
<protein>
    <submittedName>
        <fullName evidence="4">ABC transporter substrate-binding protein</fullName>
    </submittedName>
</protein>
<dbReference type="PANTHER" id="PTHR43649">
    <property type="entry name" value="ARABINOSE-BINDING PROTEIN-RELATED"/>
    <property type="match status" value="1"/>
</dbReference>
<comment type="similarity">
    <text evidence="2">Belongs to the bacterial solute-binding protein 1 family.</text>
</comment>
<dbReference type="InterPro" id="IPR006059">
    <property type="entry name" value="SBP"/>
</dbReference>
<reference evidence="4 5" key="1">
    <citation type="submission" date="2021-08" db="EMBL/GenBank/DDBJ databases">
        <title>Culture and genomic analysis of Symbiopectobacterium purcellii sp. nov. gen. nov., isolated from the leafhopper Empoasca decipiens.</title>
        <authorList>
            <person name="Nadal-Jimenez P."/>
            <person name="Siozios S."/>
            <person name="Halliday N."/>
            <person name="Camara M."/>
            <person name="Hurst G.D.D."/>
        </authorList>
    </citation>
    <scope>NUCLEOTIDE SEQUENCE [LARGE SCALE GENOMIC DNA]</scope>
    <source>
        <strain evidence="4 5">SyEd1</strain>
    </source>
</reference>
<dbReference type="InterPro" id="IPR050490">
    <property type="entry name" value="Bact_solute-bd_prot1"/>
</dbReference>
<gene>
    <name evidence="4" type="ORF">K6K13_17340</name>
</gene>
<dbReference type="PANTHER" id="PTHR43649:SF11">
    <property type="entry name" value="ABC TRANSPORTER SUBSTRATE-BINDING PROTEIN YESO-RELATED"/>
    <property type="match status" value="1"/>
</dbReference>
<evidence type="ECO:0000256" key="2">
    <source>
        <dbReference type="ARBA" id="ARBA00008520"/>
    </source>
</evidence>
<dbReference type="EMBL" id="CP081864">
    <property type="protein sequence ID" value="QZN94979.1"/>
    <property type="molecule type" value="Genomic_DNA"/>
</dbReference>
<organism evidence="4 5">
    <name type="scientific">Symbiopectobacterium purcellii</name>
    <dbReference type="NCBI Taxonomy" id="2871826"/>
    <lineage>
        <taxon>Bacteria</taxon>
        <taxon>Pseudomonadati</taxon>
        <taxon>Pseudomonadota</taxon>
        <taxon>Gammaproteobacteria</taxon>
        <taxon>Enterobacterales</taxon>
        <taxon>Enterobacteriaceae</taxon>
    </lineage>
</organism>
<comment type="subcellular location">
    <subcellularLocation>
        <location evidence="1">Periplasm</location>
    </subcellularLocation>
</comment>
<evidence type="ECO:0000256" key="3">
    <source>
        <dbReference type="SAM" id="SignalP"/>
    </source>
</evidence>
<feature type="chain" id="PRO_5046995938" evidence="3">
    <location>
        <begin position="25"/>
        <end position="428"/>
    </location>
</feature>
<name>A0ABX9AJY9_9ENTR</name>
<dbReference type="Pfam" id="PF01547">
    <property type="entry name" value="SBP_bac_1"/>
    <property type="match status" value="1"/>
</dbReference>
<dbReference type="SUPFAM" id="SSF53850">
    <property type="entry name" value="Periplasmic binding protein-like II"/>
    <property type="match status" value="1"/>
</dbReference>
<keyword evidence="5" id="KW-1185">Reference proteome</keyword>
<dbReference type="Proteomes" id="UP000825886">
    <property type="component" value="Chromosome"/>
</dbReference>
<feature type="signal peptide" evidence="3">
    <location>
        <begin position="1"/>
        <end position="24"/>
    </location>
</feature>
<accession>A0ABX9AJY9</accession>
<dbReference type="Gene3D" id="3.40.190.10">
    <property type="entry name" value="Periplasmic binding protein-like II"/>
    <property type="match status" value="2"/>
</dbReference>
<sequence>MKIKLLPLCFAVSFAVTGIAGAQAQTKELRFSWWGGNQRHQATLAAIAAFEKVHPDIKVKAEPAGWDGYLSKLTTQLAGNTEPDVMQTNWNWLVLFSKDGNGFYNLNNAKGIDLTQFSPQALKMTSVDNKLNAIPVAMTGRSMYYNPELWQKAGLSYPQTWDDMLAAGPVFKQKLGDDHYPFVLANHDTTIMTFLNSYMIQKYNKTMIDDKTQSFTFTPQEWLDYFGMYKKLVDGHVIPNMKFFAAYGKTNAWEIPNWLEGKIGGVHTWSTDNTFSGSLKAPATLEVGPYPTLPGAKDSGMFYKPAMMLSIGKNSRYPQESAQLINFLLNAPEGVSAMGLQRGVPLSQVASKQLMDAGTLNTTQLPVQGLKQVESLYGNIAPSPYMENPQLLASFLEHLQKYDYGQMTLEEMAQSFPKSGQRILKKIM</sequence>
<evidence type="ECO:0000256" key="1">
    <source>
        <dbReference type="ARBA" id="ARBA00004418"/>
    </source>
</evidence>
<keyword evidence="3" id="KW-0732">Signal</keyword>
<proteinExistence type="inferred from homology"/>